<evidence type="ECO:0000313" key="3">
    <source>
        <dbReference type="Proteomes" id="UP000321362"/>
    </source>
</evidence>
<reference evidence="2 3" key="1">
    <citation type="journal article" date="2013" name="J. Microbiol.">
        <title>Mucilaginibacter ginsenosidivorax sp. nov., with ginsenoside converting activity isolated from sediment.</title>
        <authorList>
            <person name="Kim J.K."/>
            <person name="Choi T.E."/>
            <person name="Liu Q.M."/>
            <person name="Park H.Y."/>
            <person name="Yi T.H."/>
            <person name="Yoon M.H."/>
            <person name="Kim S.C."/>
            <person name="Im W.T."/>
        </authorList>
    </citation>
    <scope>NUCLEOTIDE SEQUENCE [LARGE SCALE GENOMIC DNA]</scope>
    <source>
        <strain evidence="2 3">KHI28</strain>
    </source>
</reference>
<evidence type="ECO:0000313" key="2">
    <source>
        <dbReference type="EMBL" id="QEC75041.1"/>
    </source>
</evidence>
<name>A0A5B8VV84_9SPHI</name>
<accession>A0A5B8VV84</accession>
<dbReference type="OrthoDB" id="9829635at2"/>
<dbReference type="AlphaFoldDB" id="A0A5B8VV84"/>
<proteinExistence type="predicted"/>
<feature type="transmembrane region" description="Helical" evidence="1">
    <location>
        <begin position="83"/>
        <end position="106"/>
    </location>
</feature>
<keyword evidence="3" id="KW-1185">Reference proteome</keyword>
<dbReference type="EMBL" id="CP042437">
    <property type="protein sequence ID" value="QEC75041.1"/>
    <property type="molecule type" value="Genomic_DNA"/>
</dbReference>
<sequence>MENPEKNTESFIHTVIRTIITTTIIAAILYWVHVFPSGGKSKLVLFEMIWSVVFCIVFGGHWLELLFINGVKFSLPKNIISLYLIRIVYWFVCAVPLFFAANLITGLFSPKTVQMGRWWMFGFFYIGIQLLMHAIMQVRFKKSFYNGVY</sequence>
<feature type="transmembrane region" description="Helical" evidence="1">
    <location>
        <begin position="44"/>
        <end position="63"/>
    </location>
</feature>
<feature type="transmembrane region" description="Helical" evidence="1">
    <location>
        <begin position="12"/>
        <end position="32"/>
    </location>
</feature>
<dbReference type="RefSeq" id="WP_147052196.1">
    <property type="nucleotide sequence ID" value="NZ_CP042437.1"/>
</dbReference>
<keyword evidence="1" id="KW-1133">Transmembrane helix</keyword>
<dbReference type="KEGG" id="mgk:FSB76_03405"/>
<keyword evidence="1" id="KW-0812">Transmembrane</keyword>
<keyword evidence="1" id="KW-0472">Membrane</keyword>
<protein>
    <submittedName>
        <fullName evidence="2">Uncharacterized protein</fullName>
    </submittedName>
</protein>
<organism evidence="2 3">
    <name type="scientific">Mucilaginibacter ginsenosidivorax</name>
    <dbReference type="NCBI Taxonomy" id="862126"/>
    <lineage>
        <taxon>Bacteria</taxon>
        <taxon>Pseudomonadati</taxon>
        <taxon>Bacteroidota</taxon>
        <taxon>Sphingobacteriia</taxon>
        <taxon>Sphingobacteriales</taxon>
        <taxon>Sphingobacteriaceae</taxon>
        <taxon>Mucilaginibacter</taxon>
    </lineage>
</organism>
<dbReference type="Proteomes" id="UP000321362">
    <property type="component" value="Chromosome"/>
</dbReference>
<gene>
    <name evidence="2" type="ORF">FSB76_03405</name>
</gene>
<feature type="transmembrane region" description="Helical" evidence="1">
    <location>
        <begin position="118"/>
        <end position="136"/>
    </location>
</feature>
<evidence type="ECO:0000256" key="1">
    <source>
        <dbReference type="SAM" id="Phobius"/>
    </source>
</evidence>